<dbReference type="Gene3D" id="3.40.462.20">
    <property type="match status" value="1"/>
</dbReference>
<comment type="subunit">
    <text evidence="3">Homodimer.</text>
</comment>
<comment type="subcellular location">
    <subcellularLocation>
        <location evidence="1">Peroxisome</location>
    </subcellularLocation>
</comment>
<dbReference type="SUPFAM" id="SSF56176">
    <property type="entry name" value="FAD-binding/transporter-associated domain-like"/>
    <property type="match status" value="1"/>
</dbReference>
<keyword evidence="9" id="KW-1185">Reference proteome</keyword>
<dbReference type="GO" id="GO:0071949">
    <property type="term" value="F:FAD binding"/>
    <property type="evidence" value="ECO:0007669"/>
    <property type="project" value="InterPro"/>
</dbReference>
<comment type="caution">
    <text evidence="8">The sequence shown here is derived from an EMBL/GenBank/DDBJ whole genome shotgun (WGS) entry which is preliminary data.</text>
</comment>
<protein>
    <submittedName>
        <fullName evidence="8">Berberine bridge enzyme-like 25</fullName>
    </submittedName>
</protein>
<dbReference type="Gene3D" id="3.30.465.10">
    <property type="match status" value="2"/>
</dbReference>
<evidence type="ECO:0000313" key="8">
    <source>
        <dbReference type="EMBL" id="KAJ6647372.1"/>
    </source>
</evidence>
<reference evidence="8" key="1">
    <citation type="submission" date="2022-07" db="EMBL/GenBank/DDBJ databases">
        <authorList>
            <person name="Trinca V."/>
            <person name="Uliana J.V.C."/>
            <person name="Torres T.T."/>
            <person name="Ward R.J."/>
            <person name="Monesi N."/>
        </authorList>
    </citation>
    <scope>NUCLEOTIDE SEQUENCE</scope>
    <source>
        <strain evidence="8">HSMRA1968</strain>
        <tissue evidence="8">Whole embryos</tissue>
    </source>
</reference>
<evidence type="ECO:0000256" key="4">
    <source>
        <dbReference type="ARBA" id="ARBA00022729"/>
    </source>
</evidence>
<dbReference type="PROSITE" id="PS51387">
    <property type="entry name" value="FAD_PCMH"/>
    <property type="match status" value="1"/>
</dbReference>
<evidence type="ECO:0000256" key="1">
    <source>
        <dbReference type="ARBA" id="ARBA00004275"/>
    </source>
</evidence>
<dbReference type="InterPro" id="IPR016169">
    <property type="entry name" value="FAD-bd_PCMH_sub2"/>
</dbReference>
<dbReference type="Proteomes" id="UP001151699">
    <property type="component" value="Chromosome A"/>
</dbReference>
<keyword evidence="6" id="KW-0325">Glycoprotein</keyword>
<dbReference type="InterPro" id="IPR006094">
    <property type="entry name" value="Oxid_FAD_bind_N"/>
</dbReference>
<accession>A0A9Q0NBR8</accession>
<dbReference type="InterPro" id="IPR016166">
    <property type="entry name" value="FAD-bd_PCMH"/>
</dbReference>
<name>A0A9Q0NBR8_9DIPT</name>
<keyword evidence="4" id="KW-0732">Signal</keyword>
<evidence type="ECO:0000256" key="2">
    <source>
        <dbReference type="ARBA" id="ARBA00005466"/>
    </source>
</evidence>
<evidence type="ECO:0000313" key="9">
    <source>
        <dbReference type="Proteomes" id="UP001151699"/>
    </source>
</evidence>
<comment type="similarity">
    <text evidence="2">Belongs to the oxygen-dependent FAD-linked oxidoreductase family.</text>
</comment>
<evidence type="ECO:0000256" key="6">
    <source>
        <dbReference type="ARBA" id="ARBA00023180"/>
    </source>
</evidence>
<dbReference type="OrthoDB" id="8250697at2759"/>
<dbReference type="GO" id="GO:0005777">
    <property type="term" value="C:peroxisome"/>
    <property type="evidence" value="ECO:0007669"/>
    <property type="project" value="UniProtKB-SubCell"/>
</dbReference>
<dbReference type="AlphaFoldDB" id="A0A9Q0NBR8"/>
<keyword evidence="5" id="KW-0576">Peroxisome</keyword>
<dbReference type="Pfam" id="PF08031">
    <property type="entry name" value="BBE"/>
    <property type="match status" value="1"/>
</dbReference>
<dbReference type="Pfam" id="PF01565">
    <property type="entry name" value="FAD_binding_4"/>
    <property type="match status" value="1"/>
</dbReference>
<sequence>PNFNSLEKCLTSAGIDQEHIIRRSNETKYKEINWQWNTVNGHLEPMAYLVAKDVSYVRKAVICCQQLKIRLVPRSGGHSLVKSSFGDSDSLVIDLKRLNSISVDPDQMSCEIGTGAQAGFISYKLWKKGQFMIPTGICPTVGIGGLASGGGYGYYTRFLGLTSDNLLELEMVDAQGKLRHPSDLANITRHCNVGMTKVKSIYVDVILDEVGISKLQTLLDAYLNFGIVHIEQNSGAVNNLTCSQTAFIHRGTNMYHIQLEVFSDAKEDVNLKAISAMNAFYESSRNVFHHRESYQNYLDEDISDYLERYYGANLRKLIEVKKRIDPGNMFHHPHSIPVDFV</sequence>
<gene>
    <name evidence="8" type="ORF">Bhyg_02594</name>
</gene>
<dbReference type="PANTHER" id="PTHR32448">
    <property type="entry name" value="OS08G0158400 PROTEIN"/>
    <property type="match status" value="1"/>
</dbReference>
<feature type="domain" description="FAD-binding PCMH-type" evidence="7">
    <location>
        <begin position="41"/>
        <end position="217"/>
    </location>
</feature>
<feature type="non-terminal residue" evidence="8">
    <location>
        <position position="1"/>
    </location>
</feature>
<proteinExistence type="inferred from homology"/>
<evidence type="ECO:0000259" key="7">
    <source>
        <dbReference type="PROSITE" id="PS51387"/>
    </source>
</evidence>
<dbReference type="InterPro" id="IPR036318">
    <property type="entry name" value="FAD-bd_PCMH-like_sf"/>
</dbReference>
<dbReference type="InterPro" id="IPR012951">
    <property type="entry name" value="BBE"/>
</dbReference>
<dbReference type="GO" id="GO:0016491">
    <property type="term" value="F:oxidoreductase activity"/>
    <property type="evidence" value="ECO:0007669"/>
    <property type="project" value="InterPro"/>
</dbReference>
<feature type="non-terminal residue" evidence="8">
    <location>
        <position position="341"/>
    </location>
</feature>
<evidence type="ECO:0000256" key="5">
    <source>
        <dbReference type="ARBA" id="ARBA00023140"/>
    </source>
</evidence>
<evidence type="ECO:0000256" key="3">
    <source>
        <dbReference type="ARBA" id="ARBA00011738"/>
    </source>
</evidence>
<organism evidence="8 9">
    <name type="scientific">Pseudolycoriella hygida</name>
    <dbReference type="NCBI Taxonomy" id="35572"/>
    <lineage>
        <taxon>Eukaryota</taxon>
        <taxon>Metazoa</taxon>
        <taxon>Ecdysozoa</taxon>
        <taxon>Arthropoda</taxon>
        <taxon>Hexapoda</taxon>
        <taxon>Insecta</taxon>
        <taxon>Pterygota</taxon>
        <taxon>Neoptera</taxon>
        <taxon>Endopterygota</taxon>
        <taxon>Diptera</taxon>
        <taxon>Nematocera</taxon>
        <taxon>Sciaroidea</taxon>
        <taxon>Sciaridae</taxon>
        <taxon>Pseudolycoriella</taxon>
    </lineage>
</organism>
<dbReference type="EMBL" id="WJQU01000001">
    <property type="protein sequence ID" value="KAJ6647372.1"/>
    <property type="molecule type" value="Genomic_DNA"/>
</dbReference>